<dbReference type="FunFam" id="1.50.10.20:FF:000047">
    <property type="entry name" value="Complement 4B (Chido blood group)"/>
    <property type="match status" value="1"/>
</dbReference>
<proteinExistence type="inferred from homology"/>
<keyword evidence="3" id="KW-0964">Secreted</keyword>
<dbReference type="InterPro" id="IPR036595">
    <property type="entry name" value="A-macroglobulin_rcpt-bd_sf"/>
</dbReference>
<dbReference type="InterPro" id="IPR011626">
    <property type="entry name" value="Alpha-macroglobulin_TED"/>
</dbReference>
<dbReference type="InterPro" id="IPR009048">
    <property type="entry name" value="A-macroglobulin_rcpt-bd"/>
</dbReference>
<dbReference type="GO" id="GO:0005615">
    <property type="term" value="C:extracellular space"/>
    <property type="evidence" value="ECO:0000318"/>
    <property type="project" value="GO_Central"/>
</dbReference>
<dbReference type="FunFam" id="2.20.130.20:FF:000005">
    <property type="entry name" value="Complement 4B (Chido blood group)"/>
    <property type="match status" value="1"/>
</dbReference>
<dbReference type="FunFam" id="2.60.40.1930:FF:000001">
    <property type="entry name" value="CD109 isoform 3"/>
    <property type="match status" value="1"/>
</dbReference>
<dbReference type="PROSITE" id="PS50189">
    <property type="entry name" value="NTR"/>
    <property type="match status" value="1"/>
</dbReference>
<evidence type="ECO:0000256" key="5">
    <source>
        <dbReference type="ARBA" id="ARBA00022729"/>
    </source>
</evidence>
<dbReference type="Pfam" id="PF07677">
    <property type="entry name" value="A2M_recep"/>
    <property type="match status" value="1"/>
</dbReference>
<comment type="subcellular location">
    <subcellularLocation>
        <location evidence="1">Secreted</location>
    </subcellularLocation>
</comment>
<dbReference type="InterPro" id="IPR018933">
    <property type="entry name" value="Netrin_module_non-TIMP"/>
</dbReference>
<dbReference type="CDD" id="cd02896">
    <property type="entry name" value="complement_C3_C4_C5"/>
    <property type="match status" value="1"/>
</dbReference>
<dbReference type="InterPro" id="IPR041555">
    <property type="entry name" value="MG3"/>
</dbReference>
<dbReference type="InterPro" id="IPR011625">
    <property type="entry name" value="A2M_N_BRD"/>
</dbReference>
<dbReference type="SUPFAM" id="SSF49410">
    <property type="entry name" value="Alpha-macroglobulin receptor domain"/>
    <property type="match status" value="1"/>
</dbReference>
<dbReference type="InterPro" id="IPR050473">
    <property type="entry name" value="A2M/Complement_sys"/>
</dbReference>
<dbReference type="Gene3D" id="1.20.91.20">
    <property type="entry name" value="Anaphylotoxins (complement system)"/>
    <property type="match status" value="1"/>
</dbReference>
<dbReference type="Pfam" id="PF07678">
    <property type="entry name" value="TED_complement"/>
    <property type="match status" value="1"/>
</dbReference>
<evidence type="ECO:0000256" key="1">
    <source>
        <dbReference type="ARBA" id="ARBA00004613"/>
    </source>
</evidence>
<dbReference type="Gene3D" id="2.60.40.1940">
    <property type="match status" value="1"/>
</dbReference>
<dbReference type="InterPro" id="IPR040839">
    <property type="entry name" value="MG4"/>
</dbReference>
<dbReference type="SUPFAM" id="SSF50242">
    <property type="entry name" value="TIMP-like"/>
    <property type="match status" value="1"/>
</dbReference>
<dbReference type="SUPFAM" id="SSF47686">
    <property type="entry name" value="Anaphylotoxins (complement system)"/>
    <property type="match status" value="1"/>
</dbReference>
<keyword evidence="6" id="KW-0722">Serine protease inhibitor</keyword>
<evidence type="ECO:0000259" key="10">
    <source>
        <dbReference type="PROSITE" id="PS01178"/>
    </source>
</evidence>
<dbReference type="SMART" id="SM00643">
    <property type="entry name" value="C345C"/>
    <property type="match status" value="1"/>
</dbReference>
<dbReference type="GeneTree" id="ENSGT00940000155739"/>
<accession>H2LRP2</accession>
<dbReference type="Bgee" id="ENSORLG00000006961">
    <property type="expression patterns" value="Expressed in liver and 10 other cell types or tissues"/>
</dbReference>
<reference evidence="12" key="3">
    <citation type="submission" date="2025-09" db="UniProtKB">
        <authorList>
            <consortium name="Ensembl"/>
        </authorList>
    </citation>
    <scope>IDENTIFICATION</scope>
    <source>
        <strain evidence="12">Hd-rR</strain>
    </source>
</reference>
<dbReference type="SUPFAM" id="SSF48239">
    <property type="entry name" value="Terpenoid cyclases/Protein prenyltransferases"/>
    <property type="match status" value="1"/>
</dbReference>
<dbReference type="FunFam" id="2.60.40.10:FF:000155">
    <property type="entry name" value="complement C3 isoform X1"/>
    <property type="match status" value="1"/>
</dbReference>
<evidence type="ECO:0000256" key="4">
    <source>
        <dbReference type="ARBA" id="ARBA00022690"/>
    </source>
</evidence>
<dbReference type="Gene3D" id="2.40.50.120">
    <property type="match status" value="1"/>
</dbReference>
<dbReference type="InterPro" id="IPR001134">
    <property type="entry name" value="Netrin_domain"/>
</dbReference>
<dbReference type="Pfam" id="PF00207">
    <property type="entry name" value="A2M"/>
    <property type="match status" value="1"/>
</dbReference>
<dbReference type="CDD" id="cd00017">
    <property type="entry name" value="ANATO"/>
    <property type="match status" value="1"/>
</dbReference>
<dbReference type="InterPro" id="IPR047565">
    <property type="entry name" value="Alpha-macroglob_thiol-ester_cl"/>
</dbReference>
<dbReference type="Pfam" id="PF01759">
    <property type="entry name" value="NTR"/>
    <property type="match status" value="1"/>
</dbReference>
<organism evidence="12 13">
    <name type="scientific">Oryzias latipes</name>
    <name type="common">Japanese rice fish</name>
    <name type="synonym">Japanese killifish</name>
    <dbReference type="NCBI Taxonomy" id="8090"/>
    <lineage>
        <taxon>Eukaryota</taxon>
        <taxon>Metazoa</taxon>
        <taxon>Chordata</taxon>
        <taxon>Craniata</taxon>
        <taxon>Vertebrata</taxon>
        <taxon>Euteleostomi</taxon>
        <taxon>Actinopterygii</taxon>
        <taxon>Neopterygii</taxon>
        <taxon>Teleostei</taxon>
        <taxon>Neoteleostei</taxon>
        <taxon>Acanthomorphata</taxon>
        <taxon>Ovalentaria</taxon>
        <taxon>Atherinomorphae</taxon>
        <taxon>Beloniformes</taxon>
        <taxon>Adrianichthyidae</taxon>
        <taxon>Oryziinae</taxon>
        <taxon>Oryzias</taxon>
    </lineage>
</organism>
<evidence type="ECO:0000256" key="8">
    <source>
        <dbReference type="ARBA" id="ARBA00023180"/>
    </source>
</evidence>
<dbReference type="Gene3D" id="2.60.120.1540">
    <property type="match status" value="1"/>
</dbReference>
<dbReference type="STRING" id="8090.ENSORLP00000008743"/>
<dbReference type="InterPro" id="IPR013783">
    <property type="entry name" value="Ig-like_fold"/>
</dbReference>
<feature type="chain" id="PRO_5017357722" evidence="9">
    <location>
        <begin position="25"/>
        <end position="1722"/>
    </location>
</feature>
<evidence type="ECO:0000256" key="6">
    <source>
        <dbReference type="ARBA" id="ARBA00022900"/>
    </source>
</evidence>
<feature type="signal peptide" evidence="9">
    <location>
        <begin position="1"/>
        <end position="24"/>
    </location>
</feature>
<dbReference type="Proteomes" id="UP000001038">
    <property type="component" value="Chromosome 16"/>
</dbReference>
<dbReference type="Gene3D" id="1.50.10.20">
    <property type="match status" value="1"/>
</dbReference>
<dbReference type="SMART" id="SM01359">
    <property type="entry name" value="A2M_N_2"/>
    <property type="match status" value="1"/>
</dbReference>
<comment type="similarity">
    <text evidence="2">Belongs to the protease inhibitor I39 (alpha-2-macroglobulin) family.</text>
</comment>
<dbReference type="PROSITE" id="PS01178">
    <property type="entry name" value="ANAPHYLATOXIN_2"/>
    <property type="match status" value="1"/>
</dbReference>
<dbReference type="FunFam" id="2.60.40.690:FF:000002">
    <property type="entry name" value="Complement C4 isoform-A"/>
    <property type="match status" value="1"/>
</dbReference>
<dbReference type="PANTHER" id="PTHR11412">
    <property type="entry name" value="MACROGLOBULIN / COMPLEMENT"/>
    <property type="match status" value="1"/>
</dbReference>
<evidence type="ECO:0000313" key="12">
    <source>
        <dbReference type="Ensembl" id="ENSORLP00000008743.2"/>
    </source>
</evidence>
<dbReference type="Ensembl" id="ENSORLT00000008744.2">
    <property type="protein sequence ID" value="ENSORLP00000008743.2"/>
    <property type="gene ID" value="ENSORLG00000006961.2"/>
</dbReference>
<keyword evidence="8" id="KW-0325">Glycoprotein</keyword>
<dbReference type="SMART" id="SM01360">
    <property type="entry name" value="A2M"/>
    <property type="match status" value="1"/>
</dbReference>
<dbReference type="Gene3D" id="2.60.40.1930">
    <property type="match status" value="3"/>
</dbReference>
<dbReference type="Gene3D" id="2.60.40.690">
    <property type="entry name" value="Alpha-macroglobulin, receptor-binding domain"/>
    <property type="match status" value="1"/>
</dbReference>
<dbReference type="InterPro" id="IPR008993">
    <property type="entry name" value="TIMP-like_OB-fold"/>
</dbReference>
<evidence type="ECO:0000256" key="9">
    <source>
        <dbReference type="SAM" id="SignalP"/>
    </source>
</evidence>
<evidence type="ECO:0000256" key="3">
    <source>
        <dbReference type="ARBA" id="ARBA00022525"/>
    </source>
</evidence>
<dbReference type="InterPro" id="IPR001599">
    <property type="entry name" value="Macroglobln_a2"/>
</dbReference>
<reference evidence="12 13" key="1">
    <citation type="journal article" date="2007" name="Nature">
        <title>The medaka draft genome and insights into vertebrate genome evolution.</title>
        <authorList>
            <person name="Kasahara M."/>
            <person name="Naruse K."/>
            <person name="Sasaki S."/>
            <person name="Nakatani Y."/>
            <person name="Qu W."/>
            <person name="Ahsan B."/>
            <person name="Yamada T."/>
            <person name="Nagayasu Y."/>
            <person name="Doi K."/>
            <person name="Kasai Y."/>
            <person name="Jindo T."/>
            <person name="Kobayashi D."/>
            <person name="Shimada A."/>
            <person name="Toyoda A."/>
            <person name="Kuroki Y."/>
            <person name="Fujiyama A."/>
            <person name="Sasaki T."/>
            <person name="Shimizu A."/>
            <person name="Asakawa S."/>
            <person name="Shimizu N."/>
            <person name="Hashimoto S."/>
            <person name="Yang J."/>
            <person name="Lee Y."/>
            <person name="Matsushima K."/>
            <person name="Sugano S."/>
            <person name="Sakaizumi M."/>
            <person name="Narita T."/>
            <person name="Ohishi K."/>
            <person name="Haga S."/>
            <person name="Ohta F."/>
            <person name="Nomoto H."/>
            <person name="Nogata K."/>
            <person name="Morishita T."/>
            <person name="Endo T."/>
            <person name="Shin-I T."/>
            <person name="Takeda H."/>
            <person name="Morishita S."/>
            <person name="Kohara Y."/>
        </authorList>
    </citation>
    <scope>NUCLEOTIDE SEQUENCE [LARGE SCALE GENOMIC DNA]</scope>
    <source>
        <strain evidence="12 13">Hd-rR</strain>
    </source>
</reference>
<dbReference type="Pfam" id="PF01821">
    <property type="entry name" value="ANATO"/>
    <property type="match status" value="1"/>
</dbReference>
<dbReference type="Pfam" id="PF07703">
    <property type="entry name" value="A2M_BRD"/>
    <property type="match status" value="1"/>
</dbReference>
<dbReference type="Gene3D" id="6.20.50.160">
    <property type="match status" value="1"/>
</dbReference>
<reference evidence="12" key="2">
    <citation type="submission" date="2025-08" db="UniProtKB">
        <authorList>
            <consortium name="Ensembl"/>
        </authorList>
    </citation>
    <scope>IDENTIFICATION</scope>
    <source>
        <strain evidence="12">Hd-rR</strain>
    </source>
</reference>
<dbReference type="SMART" id="SM01419">
    <property type="entry name" value="Thiol-ester_cl"/>
    <property type="match status" value="1"/>
</dbReference>
<dbReference type="Pfam" id="PF17789">
    <property type="entry name" value="MG4"/>
    <property type="match status" value="1"/>
</dbReference>
<dbReference type="InterPro" id="IPR018081">
    <property type="entry name" value="Anaphylatoxin_comp_syst"/>
</dbReference>
<keyword evidence="13" id="KW-1185">Reference proteome</keyword>
<dbReference type="GO" id="GO:0004867">
    <property type="term" value="F:serine-type endopeptidase inhibitor activity"/>
    <property type="evidence" value="ECO:0007669"/>
    <property type="project" value="UniProtKB-KW"/>
</dbReference>
<evidence type="ECO:0000256" key="7">
    <source>
        <dbReference type="ARBA" id="ARBA00023157"/>
    </source>
</evidence>
<gene>
    <name evidence="12" type="primary">LOC110016646</name>
</gene>
<dbReference type="CDD" id="cd03584">
    <property type="entry name" value="NTR_complement_C4"/>
    <property type="match status" value="1"/>
</dbReference>
<name>H2LRP2_ORYLA</name>
<dbReference type="InParanoid" id="H2LRP2"/>
<dbReference type="InterPro" id="IPR008930">
    <property type="entry name" value="Terpenoid_cyclase/PrenylTrfase"/>
</dbReference>
<dbReference type="InterPro" id="IPR002890">
    <property type="entry name" value="MG2"/>
</dbReference>
<keyword evidence="5 9" id="KW-0732">Signal</keyword>
<dbReference type="Gene3D" id="2.20.130.20">
    <property type="match status" value="1"/>
</dbReference>
<evidence type="ECO:0000259" key="11">
    <source>
        <dbReference type="PROSITE" id="PS50189"/>
    </source>
</evidence>
<dbReference type="GO" id="GO:0006956">
    <property type="term" value="P:complement activation"/>
    <property type="evidence" value="ECO:0000318"/>
    <property type="project" value="GO_Central"/>
</dbReference>
<evidence type="ECO:0000313" key="13">
    <source>
        <dbReference type="Proteomes" id="UP000001038"/>
    </source>
</evidence>
<dbReference type="FunFam" id="2.40.50.120:FF:000013">
    <property type="entry name" value="Complement C3"/>
    <property type="match status" value="1"/>
</dbReference>
<dbReference type="SMART" id="SM00104">
    <property type="entry name" value="ANATO"/>
    <property type="match status" value="1"/>
</dbReference>
<dbReference type="HOGENOM" id="CLU_001634_4_0_1"/>
<feature type="domain" description="Anaphylatoxin-like" evidence="10">
    <location>
        <begin position="690"/>
        <end position="728"/>
    </location>
</feature>
<dbReference type="Pfam" id="PF17791">
    <property type="entry name" value="MG3"/>
    <property type="match status" value="1"/>
</dbReference>
<feature type="domain" description="NTR" evidence="11">
    <location>
        <begin position="1570"/>
        <end position="1720"/>
    </location>
</feature>
<evidence type="ECO:0000256" key="2">
    <source>
        <dbReference type="ARBA" id="ARBA00010952"/>
    </source>
</evidence>
<dbReference type="Gene3D" id="2.60.40.10">
    <property type="entry name" value="Immunoglobulins"/>
    <property type="match status" value="2"/>
</dbReference>
<protein>
    <submittedName>
        <fullName evidence="12">Complement C4B (Chido/Rodgers blood group)</fullName>
    </submittedName>
</protein>
<keyword evidence="4" id="KW-0646">Protease inhibitor</keyword>
<dbReference type="eggNOG" id="KOG1366">
    <property type="taxonomic scope" value="Eukaryota"/>
</dbReference>
<sequence>MQSSCTMKGCTVLSLLLLLKVTLSTQDRFFISAPTIFHVGVKEKVFVQIEGENGQDCVPVNLWLEHEQLGIFSNTAHVGCTGNKEPKLVELMINSERWLALPKNQKHSPPYLNLLAQSQVDGKGPQRKTTKVLVSEQRGYIFIQTDQPIYNPTQKVKYRIFTLDHSFRPYNEPIVISIYNAAGNRILKSLRFEKGGIYRDAFSIPSVSKMGTWKVTAHYENDEGKAAEREFKVEQFVMPSFDVNISLEKKYILLTDEHLNFTISAMYSYGETVKGAYHCQFGVVQKKGKGETNNEEITPRLIKGLEQANSVHNGSAEVSLSLERINSKLQEKLNLTLSKLVEKKLQLFVGVFVTNVQSGEIQEAKVYLPVFFKKYSVDFSRTRSHFVYGYPLDVVVDVSFPDGSPAPNVPVKIEVRDGESMELTTDEDGTVIAPFSLKNSQRVMFKVTADGQLENKIIHRSSRRDNYLYITYTNKVYYVREHFKVTFNTLNAAVDGNIYYMILSRGNIISTGVVPLGVSVPTILQITAAMVPLFRLVGYYYNENGDIIADSILVNVKDECEIDVKVQTEQQTMPGTITYLDFDLHGQTAQVALLSVDKAIYALNADNKLTAQQVFATMESHDLGCTYGGGKDSKSILDEAGLAFFSQSMEEWRTETDCRLQTGRSRRSIDLQQEMNTLKSGYKDPELQSCCAQAFSLIPMKRTCRERAARVRLVGGSEACAAAFEKCCKETEILRRRKILGEGQSGFGRSATNNDIEEFFKDSTNQYIRRYFPPSFAFTDFEVNNKKRYDLALPDSITTWEIQVVTFSPTSGLCVVKPQEIKAFKRSFVSLRLPYSVKRYEQLSVTPVIYNYHDKELKVAVHMEQTEGLCSPASATQGSFVTTVVKPHSSQSVSFSAVPMVTGSIPIKIRLFDIDSELGIDAQQKSLLVKTEGAENRQEETQVIHLDGNSTRTLYINGTLPDNTVPESSSNIFISMEGNGFCTSQVSNLLNPEKVSKRIGLYLGCLEQTMSALAPTVLAMRYLDLSQQWFTLKPGARDVALSHIEQGYMRILTFKNERTGSYSPWEYAPYSTWVTALVVKMLSLITERQSTAVGPNSQLLKVVPQKEITEPVEFLLSLQNSDGTFDDQHLMIHRYTLTETNQDIAITAFITLALNRSLQFLSDELQTNVKTNISKAIEYLQLQLENITHPYAMAITSYCLSTCPSEERNHMAAWEKLQSMVKEAANDGYFWSDDPNMANKKRANGITIQTTAYALLTAVKVENREWADKIAHWLIRQENYNGGFRATHDTILALEALSEYELKKSECPEANIEAEFSVTGKNQVVQLTMKDNKEKVETEMKSLTGNIITVQLKGIGDIKFKTVKAFHMLDPEDDCTDVSISVTVEGKVEYTAEILENYDYGDYEETEKDSARVSRSVDNWFDSHTRGRRDHENDLNAAKVVTYKVCVSHSSTRNLTGMSIADITLLSGFEAKKEDLEKLKRPPEQYITHYELINGKVVIYFNELFEKKECIAFDAEQLVPVGLLQPAEAVFYDYYEPERKCRTFYSAPKRNRMISKICSEDVCQCAERPCYKVKERFKSHGSKKIKKIDRVEHACFYPVVDYAYIVTVNSVSLKSNFELYKANIANVLKSSGDLLVKKENSVRVFAKRLQCKGQLEVGNQYLIMGKDGSTTDTDGKMQYLLESDTWVEKMPSAEDCQKSFNKNNCKQFKEFIEEYKINGCTQ</sequence>
<dbReference type="Pfam" id="PF01835">
    <property type="entry name" value="MG2"/>
    <property type="match status" value="1"/>
</dbReference>
<dbReference type="InterPro" id="IPR000020">
    <property type="entry name" value="Anaphylatoxin/fibulin"/>
</dbReference>
<keyword evidence="7" id="KW-1015">Disulfide bond</keyword>
<dbReference type="PANTHER" id="PTHR11412:SF144">
    <property type="entry name" value="COMPLEMENT C4-B"/>
    <property type="match status" value="1"/>
</dbReference>
<dbReference type="SMART" id="SM01361">
    <property type="entry name" value="A2M_recep"/>
    <property type="match status" value="1"/>
</dbReference>